<keyword evidence="3" id="KW-1185">Reference proteome</keyword>
<dbReference type="EMBL" id="LVJI01000036">
    <property type="protein sequence ID" value="OAB42339.1"/>
    <property type="molecule type" value="Genomic_DNA"/>
</dbReference>
<evidence type="ECO:0000313" key="3">
    <source>
        <dbReference type="Proteomes" id="UP000077355"/>
    </source>
</evidence>
<organism evidence="2 3">
    <name type="scientific">Paenibacillus antarcticus</name>
    <dbReference type="NCBI Taxonomy" id="253703"/>
    <lineage>
        <taxon>Bacteria</taxon>
        <taxon>Bacillati</taxon>
        <taxon>Bacillota</taxon>
        <taxon>Bacilli</taxon>
        <taxon>Bacillales</taxon>
        <taxon>Paenibacillaceae</taxon>
        <taxon>Paenibacillus</taxon>
    </lineage>
</organism>
<reference evidence="2 3" key="1">
    <citation type="submission" date="2016-03" db="EMBL/GenBank/DDBJ databases">
        <title>Draft genome sequence of Paenibacillus antarcticus CECT 5836.</title>
        <authorList>
            <person name="Shin S.-K."/>
            <person name="Yi H."/>
        </authorList>
    </citation>
    <scope>NUCLEOTIDE SEQUENCE [LARGE SCALE GENOMIC DNA]</scope>
    <source>
        <strain evidence="2 3">CECT 5836</strain>
    </source>
</reference>
<evidence type="ECO:0000313" key="2">
    <source>
        <dbReference type="EMBL" id="OAB42339.1"/>
    </source>
</evidence>
<dbReference type="Proteomes" id="UP000077355">
    <property type="component" value="Unassembled WGS sequence"/>
</dbReference>
<feature type="domain" description="YhfM-like" evidence="1">
    <location>
        <begin position="51"/>
        <end position="135"/>
    </location>
</feature>
<proteinExistence type="predicted"/>
<evidence type="ECO:0000259" key="1">
    <source>
        <dbReference type="Pfam" id="PF26353"/>
    </source>
</evidence>
<dbReference type="AlphaFoldDB" id="A0A168KQL9"/>
<dbReference type="RefSeq" id="WP_068652331.1">
    <property type="nucleotide sequence ID" value="NZ_CP043611.1"/>
</dbReference>
<protein>
    <recommendedName>
        <fullName evidence="1">YhfM-like domain-containing protein</fullName>
    </recommendedName>
</protein>
<dbReference type="Pfam" id="PF26353">
    <property type="entry name" value="YhfM"/>
    <property type="match status" value="1"/>
</dbReference>
<comment type="caution">
    <text evidence="2">The sequence shown here is derived from an EMBL/GenBank/DDBJ whole genome shotgun (WGS) entry which is preliminary data.</text>
</comment>
<accession>A0A168KQL9</accession>
<dbReference type="InterPro" id="IPR058780">
    <property type="entry name" value="YhfM-like_dom"/>
</dbReference>
<dbReference type="PROSITE" id="PS51257">
    <property type="entry name" value="PROKAR_LIPOPROTEIN"/>
    <property type="match status" value="1"/>
</dbReference>
<name>A0A168KQL9_9BACL</name>
<gene>
    <name evidence="2" type="ORF">PBAT_20280</name>
</gene>
<sequence>MININTRHLVAILLLLVIITGCNNNTDSNVSITSIGLECPKTTNDELCESKYLDDAQSIKIFEEAINKAIKMQGILNYVAEYNMTISNSNNTTKNYHLSLGTDRLMNGLLVDQSNSGQGYEIPMKYANQLRDVLKK</sequence>